<name>A0A841EW18_9BACT</name>
<keyword evidence="4 7" id="KW-0812">Transmembrane</keyword>
<comment type="subcellular location">
    <subcellularLocation>
        <location evidence="1 7">Cell outer membrane</location>
        <topology evidence="1 7">Multi-pass membrane protein</topology>
    </subcellularLocation>
</comment>
<dbReference type="AlphaFoldDB" id="A0A841EW18"/>
<dbReference type="RefSeq" id="WP_184136926.1">
    <property type="nucleotide sequence ID" value="NZ_JACHKT010000039.1"/>
</dbReference>
<gene>
    <name evidence="9" type="ORF">HNP25_003935</name>
</gene>
<dbReference type="NCBIfam" id="TIGR04056">
    <property type="entry name" value="OMP_RagA_SusC"/>
    <property type="match status" value="1"/>
</dbReference>
<dbReference type="SUPFAM" id="SSF49464">
    <property type="entry name" value="Carboxypeptidase regulatory domain-like"/>
    <property type="match status" value="1"/>
</dbReference>
<dbReference type="InterPro" id="IPR008969">
    <property type="entry name" value="CarboxyPept-like_regulatory"/>
</dbReference>
<keyword evidence="3 7" id="KW-1134">Transmembrane beta strand</keyword>
<keyword evidence="10" id="KW-1185">Reference proteome</keyword>
<dbReference type="InterPro" id="IPR012910">
    <property type="entry name" value="Plug_dom"/>
</dbReference>
<dbReference type="GO" id="GO:0009279">
    <property type="term" value="C:cell outer membrane"/>
    <property type="evidence" value="ECO:0007669"/>
    <property type="project" value="UniProtKB-SubCell"/>
</dbReference>
<dbReference type="InterPro" id="IPR023997">
    <property type="entry name" value="TonB-dep_OMP_SusC/RagA_CS"/>
</dbReference>
<evidence type="ECO:0000259" key="8">
    <source>
        <dbReference type="Pfam" id="PF07715"/>
    </source>
</evidence>
<dbReference type="Proteomes" id="UP000524404">
    <property type="component" value="Unassembled WGS sequence"/>
</dbReference>
<comment type="caution">
    <text evidence="9">The sequence shown here is derived from an EMBL/GenBank/DDBJ whole genome shotgun (WGS) entry which is preliminary data.</text>
</comment>
<feature type="domain" description="TonB-dependent receptor plug" evidence="8">
    <location>
        <begin position="119"/>
        <end position="241"/>
    </location>
</feature>
<keyword evidence="5 7" id="KW-0472">Membrane</keyword>
<dbReference type="PROSITE" id="PS52016">
    <property type="entry name" value="TONB_DEPENDENT_REC_3"/>
    <property type="match status" value="1"/>
</dbReference>
<dbReference type="InterPro" id="IPR037066">
    <property type="entry name" value="Plug_dom_sf"/>
</dbReference>
<keyword evidence="2 7" id="KW-0813">Transport</keyword>
<accession>A0A841EW18</accession>
<dbReference type="Gene3D" id="2.40.170.20">
    <property type="entry name" value="TonB-dependent receptor, beta-barrel domain"/>
    <property type="match status" value="1"/>
</dbReference>
<evidence type="ECO:0000256" key="3">
    <source>
        <dbReference type="ARBA" id="ARBA00022452"/>
    </source>
</evidence>
<evidence type="ECO:0000256" key="4">
    <source>
        <dbReference type="ARBA" id="ARBA00022692"/>
    </source>
</evidence>
<evidence type="ECO:0000256" key="1">
    <source>
        <dbReference type="ARBA" id="ARBA00004571"/>
    </source>
</evidence>
<dbReference type="Pfam" id="PF13715">
    <property type="entry name" value="CarbopepD_reg_2"/>
    <property type="match status" value="1"/>
</dbReference>
<dbReference type="NCBIfam" id="TIGR04057">
    <property type="entry name" value="SusC_RagA_signa"/>
    <property type="match status" value="1"/>
</dbReference>
<dbReference type="EMBL" id="JACHKT010000039">
    <property type="protein sequence ID" value="MBB6005263.1"/>
    <property type="molecule type" value="Genomic_DNA"/>
</dbReference>
<proteinExistence type="inferred from homology"/>
<evidence type="ECO:0000313" key="10">
    <source>
        <dbReference type="Proteomes" id="UP000524404"/>
    </source>
</evidence>
<evidence type="ECO:0000256" key="6">
    <source>
        <dbReference type="ARBA" id="ARBA00023237"/>
    </source>
</evidence>
<dbReference type="SUPFAM" id="SSF56935">
    <property type="entry name" value="Porins"/>
    <property type="match status" value="1"/>
</dbReference>
<dbReference type="Gene3D" id="2.170.130.10">
    <property type="entry name" value="TonB-dependent receptor, plug domain"/>
    <property type="match status" value="1"/>
</dbReference>
<evidence type="ECO:0000256" key="2">
    <source>
        <dbReference type="ARBA" id="ARBA00022448"/>
    </source>
</evidence>
<sequence>MKQLLQKSRRIAYGFILLAITGFSTFAQRSVTGKVTGSNNETLAGVSIFEKLSKKGTTTALDGTYKIDVPANAVLVFSFVGFKSQEVAIGNKTNVNVELSVDVQALEEVVVVGYGQVKRSDLTASVSSIKGDVIKEFPVSSLDQALQGRVAGVQVSQASAAPGGGLSVRVRGPNSILSGSEPLYVIDGLPIYPDNNALGTGGNRQPSNALAMLNPNDIESIEVLKDASGTSIYGSRGANGVVMITTKRGKEGDGRLTYDASYSMQDISRKIDVMRADDYMKYINKLEVSQGGAGRYSAAQINAAGAGTNWLDAVTRQGNIQSHQLTFAGGTKGMRYAFSGNVLDNQGVVISTDFKRYGFRVNLDNDFLGGKATLSNSWSYSHLESSNVPTDRGGPGGLIITALGLDPTVAIYDQNGNYNYPSYDGRFSINPVAEAKQGYDKDVTNRIFGTSGVTFNIIEGLKFKTSIGVDVVNANRKSFYNSFTRLGRQNGRVLDKFNRNVMNLLNENLLTYTKTLSKGHNVDVTAGYTNQHEINQYDAASSWGLPSDDVNSMNLQNGAKPQTPFSGRQEWNLESFIGRVNYSALDKYLLTVTVRRDGSSKFGPNNKWATFPSAAIGWKIANEEFFKNSKISEVINDLKLRASYGITGNSNIPPYQSVSGLVPFNYVFGGQLAAGYGANNIANPDLKWESTAMLNVGLNTRLLNNRLDLAVDWYNTKTSDLLLYVSIAQSTGFSTVLLNSGSLTNKGVDFEANYKAIDKGDFKWDIGGNISFVRNEIADLGKSTPYFAGSPSGHLGIDGSWVEAGNPIGVWRGYEYAGLFKTDAEGASYSAKAGYPKYTDVNNDGKYTSDDYKIIGNPNPKFVWGMNTSLKYKNFDLVVFFRGVQGNQIRNLQQSEIGDGVQKINQLENILTDSWSSENQNGTRPVIDGRRDFISFRKSSFFIQDGSFIRLQNVSLGYRIPVNNKFIRSARVSVSGQNLFLITKYKGFDPEVNNGGQSNLNRGDDYDAYPRARTITFGLNLGF</sequence>
<protein>
    <submittedName>
        <fullName evidence="9">TonB-linked SusC/RagA family outer membrane protein</fullName>
    </submittedName>
</protein>
<organism evidence="9 10">
    <name type="scientific">Arcicella rosea</name>
    <dbReference type="NCBI Taxonomy" id="502909"/>
    <lineage>
        <taxon>Bacteria</taxon>
        <taxon>Pseudomonadati</taxon>
        <taxon>Bacteroidota</taxon>
        <taxon>Cytophagia</taxon>
        <taxon>Cytophagales</taxon>
        <taxon>Flectobacillaceae</taxon>
        <taxon>Arcicella</taxon>
    </lineage>
</organism>
<keyword evidence="6 7" id="KW-0998">Cell outer membrane</keyword>
<dbReference type="Pfam" id="PF07715">
    <property type="entry name" value="Plug"/>
    <property type="match status" value="1"/>
</dbReference>
<dbReference type="InterPro" id="IPR023996">
    <property type="entry name" value="TonB-dep_OMP_SusC/RagA"/>
</dbReference>
<evidence type="ECO:0000256" key="5">
    <source>
        <dbReference type="ARBA" id="ARBA00023136"/>
    </source>
</evidence>
<reference evidence="9 10" key="1">
    <citation type="submission" date="2020-08" db="EMBL/GenBank/DDBJ databases">
        <title>Functional genomics of gut bacteria from endangered species of beetles.</title>
        <authorList>
            <person name="Carlos-Shanley C."/>
        </authorList>
    </citation>
    <scope>NUCLEOTIDE SEQUENCE [LARGE SCALE GENOMIC DNA]</scope>
    <source>
        <strain evidence="9 10">S00070</strain>
    </source>
</reference>
<evidence type="ECO:0000313" key="9">
    <source>
        <dbReference type="EMBL" id="MBB6005263.1"/>
    </source>
</evidence>
<dbReference type="FunFam" id="2.170.130.10:FF:000008">
    <property type="entry name" value="SusC/RagA family TonB-linked outer membrane protein"/>
    <property type="match status" value="1"/>
</dbReference>
<comment type="similarity">
    <text evidence="7">Belongs to the TonB-dependent receptor family.</text>
</comment>
<dbReference type="InterPro" id="IPR036942">
    <property type="entry name" value="Beta-barrel_TonB_sf"/>
</dbReference>
<evidence type="ECO:0000256" key="7">
    <source>
        <dbReference type="PROSITE-ProRule" id="PRU01360"/>
    </source>
</evidence>
<dbReference type="InterPro" id="IPR039426">
    <property type="entry name" value="TonB-dep_rcpt-like"/>
</dbReference>